<evidence type="ECO:0000313" key="2">
    <source>
        <dbReference type="Proteomes" id="UP000187486"/>
    </source>
</evidence>
<dbReference type="Proteomes" id="UP000187486">
    <property type="component" value="Unassembled WGS sequence"/>
</dbReference>
<dbReference type="EMBL" id="MQUQ01000011">
    <property type="protein sequence ID" value="OLZ50050.1"/>
    <property type="molecule type" value="Genomic_DNA"/>
</dbReference>
<dbReference type="RefSeq" id="WP_076162900.1">
    <property type="nucleotide sequence ID" value="NZ_JBEZVB010000014.1"/>
</dbReference>
<organism evidence="1 2">
    <name type="scientific">Amycolatopsis coloradensis</name>
    <dbReference type="NCBI Taxonomy" id="76021"/>
    <lineage>
        <taxon>Bacteria</taxon>
        <taxon>Bacillati</taxon>
        <taxon>Actinomycetota</taxon>
        <taxon>Actinomycetes</taxon>
        <taxon>Pseudonocardiales</taxon>
        <taxon>Pseudonocardiaceae</taxon>
        <taxon>Amycolatopsis</taxon>
    </lineage>
</organism>
<comment type="caution">
    <text evidence="1">The sequence shown here is derived from an EMBL/GenBank/DDBJ whole genome shotgun (WGS) entry which is preliminary data.</text>
</comment>
<reference evidence="1 2" key="1">
    <citation type="submission" date="2016-01" db="EMBL/GenBank/DDBJ databases">
        <title>Amycolatopsis coloradensis genome sequencing and assembly.</title>
        <authorList>
            <person name="Mayilraj S."/>
        </authorList>
    </citation>
    <scope>NUCLEOTIDE SEQUENCE [LARGE SCALE GENOMIC DNA]</scope>
    <source>
        <strain evidence="1 2">DSM 44225</strain>
    </source>
</reference>
<evidence type="ECO:0000313" key="1">
    <source>
        <dbReference type="EMBL" id="OLZ50050.1"/>
    </source>
</evidence>
<keyword evidence="2" id="KW-1185">Reference proteome</keyword>
<sequence length="89" mass="10090">MQALAAVDQGLVRLFEPEIGWHVAFPPHENAEMTFEGVPGKALKEVYRDGWIAVPYVPVEPRESVLATLTDKGRAILRQFKKDDSGRWR</sequence>
<proteinExistence type="predicted"/>
<protein>
    <submittedName>
        <fullName evidence="1">Uncharacterized protein</fullName>
    </submittedName>
</protein>
<gene>
    <name evidence="1" type="ORF">BS329_20710</name>
</gene>
<dbReference type="AlphaFoldDB" id="A0A1R0KQT5"/>
<name>A0A1R0KQT5_9PSEU</name>
<accession>A0A1R0KQT5</accession>